<reference evidence="14 15" key="1">
    <citation type="journal article" date="2015" name="Nature">
        <title>rRNA introns, odd ribosomes, and small enigmatic genomes across a large radiation of phyla.</title>
        <authorList>
            <person name="Brown C.T."/>
            <person name="Hug L.A."/>
            <person name="Thomas B.C."/>
            <person name="Sharon I."/>
            <person name="Castelle C.J."/>
            <person name="Singh A."/>
            <person name="Wilkins M.J."/>
            <person name="Williams K.H."/>
            <person name="Banfield J.F."/>
        </authorList>
    </citation>
    <scope>NUCLEOTIDE SEQUENCE [LARGE SCALE GENOMIC DNA]</scope>
</reference>
<evidence type="ECO:0000259" key="13">
    <source>
        <dbReference type="Pfam" id="PF00520"/>
    </source>
</evidence>
<dbReference type="GO" id="GO:0008076">
    <property type="term" value="C:voltage-gated potassium channel complex"/>
    <property type="evidence" value="ECO:0007669"/>
    <property type="project" value="InterPro"/>
</dbReference>
<proteinExistence type="predicted"/>
<evidence type="ECO:0000256" key="7">
    <source>
        <dbReference type="ARBA" id="ARBA00022958"/>
    </source>
</evidence>
<dbReference type="InterPro" id="IPR028325">
    <property type="entry name" value="VG_K_chnl"/>
</dbReference>
<keyword evidence="6" id="KW-0851">Voltage-gated channel</keyword>
<dbReference type="EMBL" id="LBVC01000017">
    <property type="protein sequence ID" value="KKQ78574.1"/>
    <property type="molecule type" value="Genomic_DNA"/>
</dbReference>
<feature type="transmembrane region" description="Helical" evidence="12">
    <location>
        <begin position="152"/>
        <end position="173"/>
    </location>
</feature>
<dbReference type="InterPro" id="IPR005821">
    <property type="entry name" value="Ion_trans_dom"/>
</dbReference>
<dbReference type="SUPFAM" id="SSF81324">
    <property type="entry name" value="Voltage-gated potassium channels"/>
    <property type="match status" value="1"/>
</dbReference>
<accession>A0A0G0MY52</accession>
<dbReference type="PANTHER" id="PTHR11537">
    <property type="entry name" value="VOLTAGE-GATED POTASSIUM CHANNEL"/>
    <property type="match status" value="1"/>
</dbReference>
<keyword evidence="11 14" id="KW-0407">Ion channel</keyword>
<evidence type="ECO:0000256" key="8">
    <source>
        <dbReference type="ARBA" id="ARBA00022989"/>
    </source>
</evidence>
<evidence type="ECO:0000256" key="2">
    <source>
        <dbReference type="ARBA" id="ARBA00022448"/>
    </source>
</evidence>
<dbReference type="PANTHER" id="PTHR11537:SF259">
    <property type="entry name" value="KCNQ POTASSIUM CHANNEL, ISOFORM F"/>
    <property type="match status" value="1"/>
</dbReference>
<evidence type="ECO:0000256" key="10">
    <source>
        <dbReference type="ARBA" id="ARBA00023136"/>
    </source>
</evidence>
<keyword evidence="7" id="KW-0630">Potassium</keyword>
<keyword evidence="4 12" id="KW-0812">Transmembrane</keyword>
<keyword evidence="8 12" id="KW-1133">Transmembrane helix</keyword>
<sequence length="382" mass="43853">MDKKTLGTKIYNFFEQPKGFWAIATQIVIFFLIVLSVANVVIEFFYHPLFLRFESLFHLANNIILAAFTVEYVLRLYGAPKKLAFVRRPMSIVDFLAIFPNYVEFFLPFFVETTEIRALRIIRFLRFVRVLRVLRVFRYASFFKRIFQYQNTILQAITPILGMFIGLKAVIWVLEVNGWWIDIQGLGELFAIIGFALGIILSQKISATYDKFLQVEEAIVRLYGTLSSLREILDSQKKNLGTTITKLWAKDFLSILKDPKANNFAINRANSAIFKAVSQIEKTPSEVTMLHGEISRDAAFCLSKKVRITPKAYDNLLQQSTVLYLTLIAVFIPGITGMISTVVATYILYGMYNITQDLDSIFGGEFSLMNIDMTELEYLVEN</sequence>
<evidence type="ECO:0000256" key="4">
    <source>
        <dbReference type="ARBA" id="ARBA00022692"/>
    </source>
</evidence>
<dbReference type="GO" id="GO:0005249">
    <property type="term" value="F:voltage-gated potassium channel activity"/>
    <property type="evidence" value="ECO:0007669"/>
    <property type="project" value="InterPro"/>
</dbReference>
<evidence type="ECO:0000256" key="1">
    <source>
        <dbReference type="ARBA" id="ARBA00004141"/>
    </source>
</evidence>
<keyword evidence="5" id="KW-0631">Potassium channel</keyword>
<evidence type="ECO:0000256" key="5">
    <source>
        <dbReference type="ARBA" id="ARBA00022826"/>
    </source>
</evidence>
<keyword evidence="9" id="KW-0406">Ion transport</keyword>
<gene>
    <name evidence="14" type="ORF">US99_C0017G0007</name>
</gene>
<comment type="subcellular location">
    <subcellularLocation>
        <location evidence="1">Membrane</location>
        <topology evidence="1">Multi-pass membrane protein</topology>
    </subcellularLocation>
</comment>
<name>A0A0G0MY52_9BACT</name>
<feature type="transmembrane region" description="Helical" evidence="12">
    <location>
        <begin position="20"/>
        <end position="46"/>
    </location>
</feature>
<organism evidence="14 15">
    <name type="scientific">Candidatus Daviesbacteria bacterium GW2011_GWF2_38_6</name>
    <dbReference type="NCBI Taxonomy" id="1618432"/>
    <lineage>
        <taxon>Bacteria</taxon>
        <taxon>Candidatus Daviesiibacteriota</taxon>
    </lineage>
</organism>
<feature type="transmembrane region" description="Helical" evidence="12">
    <location>
        <begin position="322"/>
        <end position="349"/>
    </location>
</feature>
<dbReference type="GO" id="GO:0005516">
    <property type="term" value="F:calmodulin binding"/>
    <property type="evidence" value="ECO:0007669"/>
    <property type="project" value="TreeGrafter"/>
</dbReference>
<keyword evidence="2" id="KW-0813">Transport</keyword>
<evidence type="ECO:0000256" key="9">
    <source>
        <dbReference type="ARBA" id="ARBA00023065"/>
    </source>
</evidence>
<feature type="transmembrane region" description="Helical" evidence="12">
    <location>
        <begin position="179"/>
        <end position="201"/>
    </location>
</feature>
<evidence type="ECO:0000256" key="11">
    <source>
        <dbReference type="ARBA" id="ARBA00023303"/>
    </source>
</evidence>
<feature type="transmembrane region" description="Helical" evidence="12">
    <location>
        <begin position="58"/>
        <end position="78"/>
    </location>
</feature>
<evidence type="ECO:0000313" key="15">
    <source>
        <dbReference type="Proteomes" id="UP000034324"/>
    </source>
</evidence>
<evidence type="ECO:0000256" key="6">
    <source>
        <dbReference type="ARBA" id="ARBA00022882"/>
    </source>
</evidence>
<evidence type="ECO:0000256" key="3">
    <source>
        <dbReference type="ARBA" id="ARBA00022538"/>
    </source>
</evidence>
<comment type="caution">
    <text evidence="14">The sequence shown here is derived from an EMBL/GenBank/DDBJ whole genome shotgun (WGS) entry which is preliminary data.</text>
</comment>
<dbReference type="Pfam" id="PF00520">
    <property type="entry name" value="Ion_trans"/>
    <property type="match status" value="1"/>
</dbReference>
<dbReference type="GO" id="GO:0001508">
    <property type="term" value="P:action potential"/>
    <property type="evidence" value="ECO:0007669"/>
    <property type="project" value="TreeGrafter"/>
</dbReference>
<evidence type="ECO:0000256" key="12">
    <source>
        <dbReference type="SAM" id="Phobius"/>
    </source>
</evidence>
<dbReference type="AlphaFoldDB" id="A0A0G0MY52"/>
<dbReference type="Gene3D" id="1.20.120.350">
    <property type="entry name" value="Voltage-gated potassium channels. Chain C"/>
    <property type="match status" value="1"/>
</dbReference>
<keyword evidence="10 12" id="KW-0472">Membrane</keyword>
<dbReference type="PRINTS" id="PR00169">
    <property type="entry name" value="KCHANNEL"/>
</dbReference>
<dbReference type="InterPro" id="IPR027359">
    <property type="entry name" value="Volt_channel_dom_sf"/>
</dbReference>
<evidence type="ECO:0000313" key="14">
    <source>
        <dbReference type="EMBL" id="KKQ78574.1"/>
    </source>
</evidence>
<dbReference type="Proteomes" id="UP000034324">
    <property type="component" value="Unassembled WGS sequence"/>
</dbReference>
<keyword evidence="3" id="KW-0633">Potassium transport</keyword>
<feature type="domain" description="Ion transport" evidence="13">
    <location>
        <begin position="26"/>
        <end position="164"/>
    </location>
</feature>
<protein>
    <submittedName>
        <fullName evidence="14">Voltage-gated potassium channel</fullName>
    </submittedName>
</protein>